<gene>
    <name evidence="20" type="ORF">DCMF_06850</name>
</gene>
<evidence type="ECO:0000256" key="18">
    <source>
        <dbReference type="RuleBase" id="RU003938"/>
    </source>
</evidence>
<comment type="catalytic activity">
    <reaction evidence="1 18">
        <text>a 1,2-diacyl-sn-glycero-3-phosphate + CTP + H(+) = a CDP-1,2-diacyl-sn-glycerol + diphosphate</text>
        <dbReference type="Rhea" id="RHEA:16229"/>
        <dbReference type="ChEBI" id="CHEBI:15378"/>
        <dbReference type="ChEBI" id="CHEBI:33019"/>
        <dbReference type="ChEBI" id="CHEBI:37563"/>
        <dbReference type="ChEBI" id="CHEBI:58332"/>
        <dbReference type="ChEBI" id="CHEBI:58608"/>
        <dbReference type="EC" id="2.7.7.41"/>
    </reaction>
</comment>
<evidence type="ECO:0000256" key="3">
    <source>
        <dbReference type="ARBA" id="ARBA00005119"/>
    </source>
</evidence>
<evidence type="ECO:0000313" key="20">
    <source>
        <dbReference type="EMBL" id="ATW24537.1"/>
    </source>
</evidence>
<evidence type="ECO:0000256" key="6">
    <source>
        <dbReference type="ARBA" id="ARBA00012487"/>
    </source>
</evidence>
<keyword evidence="11 18" id="KW-0812">Transmembrane</keyword>
<keyword evidence="17" id="KW-1208">Phospholipid metabolism</keyword>
<dbReference type="OrthoDB" id="9799199at2"/>
<keyword evidence="21" id="KW-1185">Reference proteome</keyword>
<reference evidence="20 21" key="1">
    <citation type="submission" date="2016-10" db="EMBL/GenBank/DDBJ databases">
        <title>Complete Genome Sequence of Peptococcaceae strain DCMF.</title>
        <authorList>
            <person name="Edwards R.J."/>
            <person name="Holland S.I."/>
            <person name="Deshpande N.P."/>
            <person name="Wong Y.K."/>
            <person name="Ertan H."/>
            <person name="Manefield M."/>
            <person name="Russell T.L."/>
            <person name="Lee M.J."/>
        </authorList>
    </citation>
    <scope>NUCLEOTIDE SEQUENCE [LARGE SCALE GENOMIC DNA]</scope>
    <source>
        <strain evidence="20 21">DCMF</strain>
    </source>
</reference>
<evidence type="ECO:0000256" key="1">
    <source>
        <dbReference type="ARBA" id="ARBA00001698"/>
    </source>
</evidence>
<evidence type="ECO:0000256" key="8">
    <source>
        <dbReference type="ARBA" id="ARBA00022475"/>
    </source>
</evidence>
<evidence type="ECO:0000256" key="7">
    <source>
        <dbReference type="ARBA" id="ARBA00019373"/>
    </source>
</evidence>
<dbReference type="AlphaFoldDB" id="A0A3G1KQ27"/>
<sequence length="269" mass="29104">MKVSVEQVLWQRIISAALGIPLAVGISYAGGNWLRISVGIIILLGLYEYGSMMRRKGYRPSFGVLLFSGLFIIAAFIYPHLAQALIFIIICTHALGVVFGKLTIDDISLSLLGVLIVGWTLGHLILVRGSSPQGFYELLLCFLISWSTDTGAYFSGRFWGRHKLSPLISPNKTVEGAMGGTVLCVIVVFSMQGFLPSVPILYLLLVGASASLAGQVGDLLESAVKRWAGVKDSGSLIPGHGGILDRFDSLTLVAPLVYYFLTPFISHLR</sequence>
<dbReference type="EMBL" id="CP017634">
    <property type="protein sequence ID" value="ATW24537.1"/>
    <property type="molecule type" value="Genomic_DNA"/>
</dbReference>
<comment type="similarity">
    <text evidence="5 18">Belongs to the CDS family.</text>
</comment>
<organism evidence="20 21">
    <name type="scientific">Formimonas warabiya</name>
    <dbReference type="NCBI Taxonomy" id="1761012"/>
    <lineage>
        <taxon>Bacteria</taxon>
        <taxon>Bacillati</taxon>
        <taxon>Bacillota</taxon>
        <taxon>Clostridia</taxon>
        <taxon>Eubacteriales</taxon>
        <taxon>Peptococcaceae</taxon>
        <taxon>Candidatus Formimonas</taxon>
    </lineage>
</organism>
<evidence type="ECO:0000256" key="10">
    <source>
        <dbReference type="ARBA" id="ARBA00022679"/>
    </source>
</evidence>
<feature type="transmembrane region" description="Helical" evidence="19">
    <location>
        <begin position="62"/>
        <end position="78"/>
    </location>
</feature>
<dbReference type="UniPathway" id="UPA00557">
    <property type="reaction ID" value="UER00614"/>
</dbReference>
<evidence type="ECO:0000313" key="21">
    <source>
        <dbReference type="Proteomes" id="UP000323521"/>
    </source>
</evidence>
<keyword evidence="12 18" id="KW-0548">Nucleotidyltransferase</keyword>
<evidence type="ECO:0000256" key="5">
    <source>
        <dbReference type="ARBA" id="ARBA00010185"/>
    </source>
</evidence>
<dbReference type="GO" id="GO:0016024">
    <property type="term" value="P:CDP-diacylglycerol biosynthetic process"/>
    <property type="evidence" value="ECO:0007669"/>
    <property type="project" value="UniProtKB-UniPathway"/>
</dbReference>
<feature type="transmembrane region" description="Helical" evidence="19">
    <location>
        <begin position="176"/>
        <end position="194"/>
    </location>
</feature>
<evidence type="ECO:0000256" key="12">
    <source>
        <dbReference type="ARBA" id="ARBA00022695"/>
    </source>
</evidence>
<dbReference type="InterPro" id="IPR000374">
    <property type="entry name" value="PC_trans"/>
</dbReference>
<feature type="transmembrane region" description="Helical" evidence="19">
    <location>
        <begin position="33"/>
        <end position="50"/>
    </location>
</feature>
<feature type="transmembrane region" description="Helical" evidence="19">
    <location>
        <begin position="84"/>
        <end position="102"/>
    </location>
</feature>
<dbReference type="PANTHER" id="PTHR46382">
    <property type="entry name" value="PHOSPHATIDATE CYTIDYLYLTRANSFERASE"/>
    <property type="match status" value="1"/>
</dbReference>
<evidence type="ECO:0000256" key="13">
    <source>
        <dbReference type="ARBA" id="ARBA00022989"/>
    </source>
</evidence>
<proteinExistence type="inferred from homology"/>
<evidence type="ECO:0000256" key="14">
    <source>
        <dbReference type="ARBA" id="ARBA00023098"/>
    </source>
</evidence>
<keyword evidence="9" id="KW-0444">Lipid biosynthesis</keyword>
<keyword evidence="8" id="KW-1003">Cell membrane</keyword>
<evidence type="ECO:0000256" key="4">
    <source>
        <dbReference type="ARBA" id="ARBA00005189"/>
    </source>
</evidence>
<feature type="transmembrane region" description="Helical" evidence="19">
    <location>
        <begin position="9"/>
        <end position="27"/>
    </location>
</feature>
<comment type="pathway">
    <text evidence="4">Lipid metabolism.</text>
</comment>
<dbReference type="Pfam" id="PF01148">
    <property type="entry name" value="CTP_transf_1"/>
    <property type="match status" value="1"/>
</dbReference>
<keyword evidence="10 18" id="KW-0808">Transferase</keyword>
<dbReference type="PROSITE" id="PS01315">
    <property type="entry name" value="CDS"/>
    <property type="match status" value="1"/>
</dbReference>
<dbReference type="KEGG" id="fwa:DCMF_06850"/>
<dbReference type="Proteomes" id="UP000323521">
    <property type="component" value="Chromosome"/>
</dbReference>
<protein>
    <recommendedName>
        <fullName evidence="7 18">Phosphatidate cytidylyltransferase</fullName>
        <ecNumber evidence="6 18">2.7.7.41</ecNumber>
    </recommendedName>
</protein>
<comment type="pathway">
    <text evidence="3 18">Phospholipid metabolism; CDP-diacylglycerol biosynthesis; CDP-diacylglycerol from sn-glycerol 3-phosphate: step 3/3.</text>
</comment>
<dbReference type="GO" id="GO:0004605">
    <property type="term" value="F:phosphatidate cytidylyltransferase activity"/>
    <property type="evidence" value="ECO:0007669"/>
    <property type="project" value="UniProtKB-EC"/>
</dbReference>
<dbReference type="EC" id="2.7.7.41" evidence="6 18"/>
<keyword evidence="16" id="KW-0594">Phospholipid biosynthesis</keyword>
<accession>A0A3G1KQ27</accession>
<keyword evidence="15 19" id="KW-0472">Membrane</keyword>
<evidence type="ECO:0000256" key="9">
    <source>
        <dbReference type="ARBA" id="ARBA00022516"/>
    </source>
</evidence>
<feature type="transmembrane region" description="Helical" evidence="19">
    <location>
        <begin position="109"/>
        <end position="129"/>
    </location>
</feature>
<feature type="transmembrane region" description="Helical" evidence="19">
    <location>
        <begin position="135"/>
        <end position="155"/>
    </location>
</feature>
<evidence type="ECO:0000256" key="11">
    <source>
        <dbReference type="ARBA" id="ARBA00022692"/>
    </source>
</evidence>
<keyword evidence="13 19" id="KW-1133">Transmembrane helix</keyword>
<evidence type="ECO:0000256" key="2">
    <source>
        <dbReference type="ARBA" id="ARBA00004651"/>
    </source>
</evidence>
<evidence type="ECO:0000256" key="19">
    <source>
        <dbReference type="SAM" id="Phobius"/>
    </source>
</evidence>
<keyword evidence="14" id="KW-0443">Lipid metabolism</keyword>
<evidence type="ECO:0000256" key="17">
    <source>
        <dbReference type="ARBA" id="ARBA00023264"/>
    </source>
</evidence>
<dbReference type="GO" id="GO:0005886">
    <property type="term" value="C:plasma membrane"/>
    <property type="evidence" value="ECO:0007669"/>
    <property type="project" value="UniProtKB-SubCell"/>
</dbReference>
<comment type="subcellular location">
    <subcellularLocation>
        <location evidence="2">Cell membrane</location>
        <topology evidence="2">Multi-pass membrane protein</topology>
    </subcellularLocation>
</comment>
<dbReference type="PANTHER" id="PTHR46382:SF1">
    <property type="entry name" value="PHOSPHATIDATE CYTIDYLYLTRANSFERASE"/>
    <property type="match status" value="1"/>
</dbReference>
<name>A0A3G1KQ27_FORW1</name>
<evidence type="ECO:0000256" key="16">
    <source>
        <dbReference type="ARBA" id="ARBA00023209"/>
    </source>
</evidence>
<evidence type="ECO:0000256" key="15">
    <source>
        <dbReference type="ARBA" id="ARBA00023136"/>
    </source>
</evidence>